<dbReference type="PROSITE" id="PS50994">
    <property type="entry name" value="INTEGRASE"/>
    <property type="match status" value="1"/>
</dbReference>
<evidence type="ECO:0000313" key="5">
    <source>
        <dbReference type="EMBL" id="CAF4439285.1"/>
    </source>
</evidence>
<feature type="compositionally biased region" description="Acidic residues" evidence="1">
    <location>
        <begin position="577"/>
        <end position="586"/>
    </location>
</feature>
<dbReference type="Proteomes" id="UP000663862">
    <property type="component" value="Unassembled WGS sequence"/>
</dbReference>
<dbReference type="GO" id="GO:0015074">
    <property type="term" value="P:DNA integration"/>
    <property type="evidence" value="ECO:0007669"/>
    <property type="project" value="InterPro"/>
</dbReference>
<dbReference type="EMBL" id="CAJOBO010002234">
    <property type="protein sequence ID" value="CAF4439285.1"/>
    <property type="molecule type" value="Genomic_DNA"/>
</dbReference>
<evidence type="ECO:0000313" key="4">
    <source>
        <dbReference type="EMBL" id="CAF4227622.1"/>
    </source>
</evidence>
<dbReference type="FunFam" id="3.30.420.10:FF:000032">
    <property type="entry name" value="Retrovirus-related Pol polyprotein from transposon 297-like Protein"/>
    <property type="match status" value="1"/>
</dbReference>
<evidence type="ECO:0000313" key="3">
    <source>
        <dbReference type="EMBL" id="CAF3514938.1"/>
    </source>
</evidence>
<sequence length="609" mass="71769">MIGIDYCGPFKQTPSGNQYVLCMTDYFTRWVTAIALPDCSAQTTAQAIFTAYICRYSVPLSILSDQGTHFRNQLMDSMAKLIGYHHIFSTVYHPQTNRMVERFNATFVSQLAKLQDREHNNWDEYLLPIIFAYNTEIHTTTQYSTYQLQFGREPRLPTSEPSTSFIFNKPNDYYDQLKKSLLIIQRQAHGHIINRQRQYKIHYDKQRPDSHYKVNDFVLIKIHGLKIKLEPKYSITPKIIIKEQHPMYWVKVIIISDKFVPYHLRDFNNPPAHLNDKQKSNWIRTAQKTQKNYQNQQQYPAFYLPTSFYEIIDVSERSNNQLALIQIQTIPQQLPCFVVLLELLHLPSYDTLIFVKIKQLFQLIFQSKSKLYSWGPLRRELYPVVNYELWEWPIASQIFDIQLDFSEWLKWALFHCKVCSSSLLQHNVINDVRSNTNISSSSTCTCHEANPYRSGEKWKLQDALIYTCQWFIDKSMTSSYWAKGLDPHHSSLSTTTREKMLRYAIYDCFTTTYLARPVLRSWTFQKVKKFISEDNDDDVTITQCRTIPVTNVLYAQISDDKICISQMFSPVTKTQPELEDVSDDEQQQQHQLSVAQHSPHARRLDERRR</sequence>
<protein>
    <recommendedName>
        <fullName evidence="2">Integrase catalytic domain-containing protein</fullName>
    </recommendedName>
</protein>
<dbReference type="Proteomes" id="UP000663873">
    <property type="component" value="Unassembled WGS sequence"/>
</dbReference>
<name>A0A820RD56_9BILA</name>
<dbReference type="Proteomes" id="UP000663833">
    <property type="component" value="Unassembled WGS sequence"/>
</dbReference>
<dbReference type="EMBL" id="CAJNYD010003513">
    <property type="protein sequence ID" value="CAF3514938.1"/>
    <property type="molecule type" value="Genomic_DNA"/>
</dbReference>
<accession>A0A820RD56</accession>
<dbReference type="Gene3D" id="3.30.420.10">
    <property type="entry name" value="Ribonuclease H-like superfamily/Ribonuclease H"/>
    <property type="match status" value="1"/>
</dbReference>
<dbReference type="InterPro" id="IPR036397">
    <property type="entry name" value="RNaseH_sf"/>
</dbReference>
<dbReference type="Proteomes" id="UP000663851">
    <property type="component" value="Unassembled WGS sequence"/>
</dbReference>
<reference evidence="5" key="1">
    <citation type="submission" date="2021-02" db="EMBL/GenBank/DDBJ databases">
        <authorList>
            <person name="Nowell W R."/>
        </authorList>
    </citation>
    <scope>NUCLEOTIDE SEQUENCE</scope>
</reference>
<organism evidence="5 7">
    <name type="scientific">Rotaria socialis</name>
    <dbReference type="NCBI Taxonomy" id="392032"/>
    <lineage>
        <taxon>Eukaryota</taxon>
        <taxon>Metazoa</taxon>
        <taxon>Spiralia</taxon>
        <taxon>Gnathifera</taxon>
        <taxon>Rotifera</taxon>
        <taxon>Eurotatoria</taxon>
        <taxon>Bdelloidea</taxon>
        <taxon>Philodinida</taxon>
        <taxon>Philodinidae</taxon>
        <taxon>Rotaria</taxon>
    </lineage>
</organism>
<dbReference type="EMBL" id="CAJOBP010000847">
    <property type="protein sequence ID" value="CAF4227622.1"/>
    <property type="molecule type" value="Genomic_DNA"/>
</dbReference>
<dbReference type="InterPro" id="IPR012337">
    <property type="entry name" value="RNaseH-like_sf"/>
</dbReference>
<dbReference type="EMBL" id="CAJOBQ010001643">
    <property type="protein sequence ID" value="CAF4504231.1"/>
    <property type="molecule type" value="Genomic_DNA"/>
</dbReference>
<dbReference type="AlphaFoldDB" id="A0A820RD56"/>
<dbReference type="SUPFAM" id="SSF53098">
    <property type="entry name" value="Ribonuclease H-like"/>
    <property type="match status" value="1"/>
</dbReference>
<dbReference type="InterPro" id="IPR001584">
    <property type="entry name" value="Integrase_cat-core"/>
</dbReference>
<dbReference type="PANTHER" id="PTHR37984:SF15">
    <property type="entry name" value="INTEGRASE CATALYTIC DOMAIN-CONTAINING PROTEIN"/>
    <property type="match status" value="1"/>
</dbReference>
<evidence type="ECO:0000259" key="2">
    <source>
        <dbReference type="PROSITE" id="PS50994"/>
    </source>
</evidence>
<keyword evidence="8" id="KW-1185">Reference proteome</keyword>
<feature type="domain" description="Integrase catalytic" evidence="2">
    <location>
        <begin position="1"/>
        <end position="153"/>
    </location>
</feature>
<proteinExistence type="predicted"/>
<feature type="region of interest" description="Disordered" evidence="1">
    <location>
        <begin position="575"/>
        <end position="609"/>
    </location>
</feature>
<dbReference type="GO" id="GO:0003676">
    <property type="term" value="F:nucleic acid binding"/>
    <property type="evidence" value="ECO:0007669"/>
    <property type="project" value="InterPro"/>
</dbReference>
<evidence type="ECO:0000313" key="8">
    <source>
        <dbReference type="Proteomes" id="UP000663873"/>
    </source>
</evidence>
<comment type="caution">
    <text evidence="5">The sequence shown here is derived from an EMBL/GenBank/DDBJ whole genome shotgun (WGS) entry which is preliminary data.</text>
</comment>
<dbReference type="InterPro" id="IPR050951">
    <property type="entry name" value="Retrovirus_Pol_polyprotein"/>
</dbReference>
<evidence type="ECO:0000313" key="6">
    <source>
        <dbReference type="EMBL" id="CAF4504231.1"/>
    </source>
</evidence>
<dbReference type="PANTHER" id="PTHR37984">
    <property type="entry name" value="PROTEIN CBG26694"/>
    <property type="match status" value="1"/>
</dbReference>
<evidence type="ECO:0000256" key="1">
    <source>
        <dbReference type="SAM" id="MobiDB-lite"/>
    </source>
</evidence>
<gene>
    <name evidence="5" type="ORF">HFQ381_LOCUS22988</name>
    <name evidence="3" type="ORF">LUA448_LOCUS26098</name>
    <name evidence="6" type="ORF">TSG867_LOCUS21339</name>
    <name evidence="4" type="ORF">UJA718_LOCUS8130</name>
</gene>
<evidence type="ECO:0000313" key="7">
    <source>
        <dbReference type="Proteomes" id="UP000663851"/>
    </source>
</evidence>
<dbReference type="Pfam" id="PF00665">
    <property type="entry name" value="rve"/>
    <property type="match status" value="1"/>
</dbReference>